<dbReference type="Pfam" id="PF09678">
    <property type="entry name" value="Caa3_CtaG"/>
    <property type="match status" value="1"/>
</dbReference>
<dbReference type="AlphaFoldDB" id="A0A1H5XGS7"/>
<organism evidence="7 8">
    <name type="scientific">Bosea lathyri</name>
    <dbReference type="NCBI Taxonomy" id="1036778"/>
    <lineage>
        <taxon>Bacteria</taxon>
        <taxon>Pseudomonadati</taxon>
        <taxon>Pseudomonadota</taxon>
        <taxon>Alphaproteobacteria</taxon>
        <taxon>Hyphomicrobiales</taxon>
        <taxon>Boseaceae</taxon>
        <taxon>Bosea</taxon>
    </lineage>
</organism>
<feature type="transmembrane region" description="Helical" evidence="6">
    <location>
        <begin position="21"/>
        <end position="43"/>
    </location>
</feature>
<name>A0A1H5XGS7_9HYPH</name>
<feature type="transmembrane region" description="Helical" evidence="6">
    <location>
        <begin position="109"/>
        <end position="130"/>
    </location>
</feature>
<keyword evidence="4 6" id="KW-1133">Transmembrane helix</keyword>
<dbReference type="EMBL" id="FNUY01000003">
    <property type="protein sequence ID" value="SEG11034.1"/>
    <property type="molecule type" value="Genomic_DNA"/>
</dbReference>
<feature type="transmembrane region" description="Helical" evidence="6">
    <location>
        <begin position="189"/>
        <end position="211"/>
    </location>
</feature>
<keyword evidence="3 6" id="KW-0812">Transmembrane</keyword>
<reference evidence="7 8" key="1">
    <citation type="submission" date="2016-10" db="EMBL/GenBank/DDBJ databases">
        <authorList>
            <person name="de Groot N.N."/>
        </authorList>
    </citation>
    <scope>NUCLEOTIDE SEQUENCE [LARGE SCALE GENOMIC DNA]</scope>
    <source>
        <strain evidence="7 8">DSM 26656</strain>
    </source>
</reference>
<keyword evidence="5 6" id="KW-0472">Membrane</keyword>
<evidence type="ECO:0000256" key="1">
    <source>
        <dbReference type="ARBA" id="ARBA00004651"/>
    </source>
</evidence>
<evidence type="ECO:0000256" key="3">
    <source>
        <dbReference type="ARBA" id="ARBA00022692"/>
    </source>
</evidence>
<evidence type="ECO:0000313" key="7">
    <source>
        <dbReference type="EMBL" id="SEG11034.1"/>
    </source>
</evidence>
<proteinExistence type="predicted"/>
<dbReference type="GO" id="GO:0005886">
    <property type="term" value="C:plasma membrane"/>
    <property type="evidence" value="ECO:0007669"/>
    <property type="project" value="UniProtKB-SubCell"/>
</dbReference>
<protein>
    <submittedName>
        <fullName evidence="7">Cytochrome c oxidase caa3 assembly factor (Caa3_CtaG)</fullName>
    </submittedName>
</protein>
<dbReference type="Proteomes" id="UP000236743">
    <property type="component" value="Unassembled WGS sequence"/>
</dbReference>
<evidence type="ECO:0000256" key="4">
    <source>
        <dbReference type="ARBA" id="ARBA00022989"/>
    </source>
</evidence>
<feature type="transmembrane region" description="Helical" evidence="6">
    <location>
        <begin position="55"/>
        <end position="74"/>
    </location>
</feature>
<feature type="transmembrane region" description="Helical" evidence="6">
    <location>
        <begin position="142"/>
        <end position="162"/>
    </location>
</feature>
<evidence type="ECO:0000256" key="2">
    <source>
        <dbReference type="ARBA" id="ARBA00022475"/>
    </source>
</evidence>
<evidence type="ECO:0000256" key="6">
    <source>
        <dbReference type="SAM" id="Phobius"/>
    </source>
</evidence>
<gene>
    <name evidence="7" type="ORF">SAMN04488115_103243</name>
</gene>
<sequence>MGEVGLERILVQHESGARTDGSAAVLTSCALVLVLGVVTVALVEIGPLSLQMLQHLALMNLLAPLAALLFAGRFRPGAPHMIWKAGLLQILLLWAWHAPAVQQATAGSAIFQLALLILLAVSAVAFWRAVIAVGASSGWRSLAALMLTGKFACLLGVLLISAPRDLYGLPGLALALCTTGPSTLADQQLAGLLMITACPLSYLVAGVILAAQMLARLDLGQGPEMSASEMSALEVDSLEVDADVAARSR</sequence>
<evidence type="ECO:0000313" key="8">
    <source>
        <dbReference type="Proteomes" id="UP000236743"/>
    </source>
</evidence>
<keyword evidence="8" id="KW-1185">Reference proteome</keyword>
<comment type="subcellular location">
    <subcellularLocation>
        <location evidence="1">Cell membrane</location>
        <topology evidence="1">Multi-pass membrane protein</topology>
    </subcellularLocation>
</comment>
<dbReference type="InterPro" id="IPR019108">
    <property type="entry name" value="Caa3_assmbl_CtaG-rel"/>
</dbReference>
<keyword evidence="2" id="KW-1003">Cell membrane</keyword>
<evidence type="ECO:0000256" key="5">
    <source>
        <dbReference type="ARBA" id="ARBA00023136"/>
    </source>
</evidence>
<accession>A0A1H5XGS7</accession>
<feature type="transmembrane region" description="Helical" evidence="6">
    <location>
        <begin position="81"/>
        <end position="97"/>
    </location>
</feature>